<organism evidence="2 3">
    <name type="scientific">Phytophthora rubi</name>
    <dbReference type="NCBI Taxonomy" id="129364"/>
    <lineage>
        <taxon>Eukaryota</taxon>
        <taxon>Sar</taxon>
        <taxon>Stramenopiles</taxon>
        <taxon>Oomycota</taxon>
        <taxon>Peronosporomycetes</taxon>
        <taxon>Peronosporales</taxon>
        <taxon>Peronosporaceae</taxon>
        <taxon>Phytophthora</taxon>
    </lineage>
</organism>
<evidence type="ECO:0000313" key="3">
    <source>
        <dbReference type="Proteomes" id="UP000434957"/>
    </source>
</evidence>
<evidence type="ECO:0000256" key="1">
    <source>
        <dbReference type="SAM" id="MobiDB-lite"/>
    </source>
</evidence>
<feature type="region of interest" description="Disordered" evidence="1">
    <location>
        <begin position="1"/>
        <end position="29"/>
    </location>
</feature>
<proteinExistence type="predicted"/>
<evidence type="ECO:0000313" key="2">
    <source>
        <dbReference type="EMBL" id="KAE9327841.1"/>
    </source>
</evidence>
<reference evidence="2 3" key="1">
    <citation type="submission" date="2018-08" db="EMBL/GenBank/DDBJ databases">
        <title>Genomic investigation of the strawberry pathogen Phytophthora fragariae indicates pathogenicity is determined by transcriptional variation in three key races.</title>
        <authorList>
            <person name="Adams T.M."/>
            <person name="Armitage A.D."/>
            <person name="Sobczyk M.K."/>
            <person name="Bates H.J."/>
            <person name="Dunwell J.M."/>
            <person name="Nellist C.F."/>
            <person name="Harrison R.J."/>
        </authorList>
    </citation>
    <scope>NUCLEOTIDE SEQUENCE [LARGE SCALE GENOMIC DNA]</scope>
    <source>
        <strain evidence="2 3">SCRP333</strain>
    </source>
</reference>
<dbReference type="Proteomes" id="UP000434957">
    <property type="component" value="Unassembled WGS sequence"/>
</dbReference>
<name>A0A6A4ET09_9STRA</name>
<comment type="caution">
    <text evidence="2">The sequence shown here is derived from an EMBL/GenBank/DDBJ whole genome shotgun (WGS) entry which is preliminary data.</text>
</comment>
<sequence length="411" mass="46830">MDSDTSTTSSPVGVQRGPKKRCKTDKDPTPDALWEAVVQEQWRREQQRQRMVRWRQQKKKKATDMVLERRRLEKELQRRVLKARMVTDGVTPESFEEALRLMMIERAALTREKLVLLETIAEHVKFQTVLDNDAQELMRVFCKDSTPTTAVVTEPKTNAVPLLQDEGGWRVTFPNGESSFHFQPFSPEEFEGLTKRNDVVHTKEYPSTAVVGVMFGWKVEYAPLTRNPAGTAFVAHARFTRRVRCSIDSTAKILPRLDKSLWPKPVAPKSWGLVQTGSFSCQVLQQFQKNAHAMVCNIPGEVNLRYLALAQHTRGLRSDGRRMDKYMLDIVDTKANARNREAEGSQDNVQWILEGGVCTTITEADSNTVDVVYDHWAGCLSEVHGRKLYVEWIRFPVGLEQAVSPAGLLEF</sequence>
<feature type="compositionally biased region" description="Polar residues" evidence="1">
    <location>
        <begin position="1"/>
        <end position="12"/>
    </location>
</feature>
<dbReference type="AlphaFoldDB" id="A0A6A4ET09"/>
<accession>A0A6A4ET09</accession>
<dbReference type="EMBL" id="QXFT01001132">
    <property type="protein sequence ID" value="KAE9327841.1"/>
    <property type="molecule type" value="Genomic_DNA"/>
</dbReference>
<gene>
    <name evidence="2" type="ORF">PR003_g15926</name>
</gene>
<protein>
    <submittedName>
        <fullName evidence="2">Uncharacterized protein</fullName>
    </submittedName>
</protein>
<keyword evidence="3" id="KW-1185">Reference proteome</keyword>